<reference evidence="3 4" key="1">
    <citation type="journal article" date="2016" name="Environ. Microbiol.">
        <title>New Methyloceanibacter diversity from North Sea sediments includes methanotroph containing solely the soluble methane monooxygenase.</title>
        <authorList>
            <person name="Vekeman B."/>
            <person name="Kerckhof F.M."/>
            <person name="Cremers G."/>
            <person name="de Vos P."/>
            <person name="Vandamme P."/>
            <person name="Boon N."/>
            <person name="Op den Camp H.J."/>
            <person name="Heylen K."/>
        </authorList>
    </citation>
    <scope>NUCLEOTIDE SEQUENCE [LARGE SCALE GENOMIC DNA]</scope>
    <source>
        <strain evidence="3 4">R-67176</strain>
    </source>
</reference>
<dbReference type="Gene3D" id="3.40.50.410">
    <property type="entry name" value="von Willebrand factor, type A domain"/>
    <property type="match status" value="1"/>
</dbReference>
<dbReference type="EMBL" id="LPWE01000002">
    <property type="protein sequence ID" value="ODR97162.1"/>
    <property type="molecule type" value="Genomic_DNA"/>
</dbReference>
<dbReference type="PROSITE" id="PS50234">
    <property type="entry name" value="VWFA"/>
    <property type="match status" value="1"/>
</dbReference>
<evidence type="ECO:0000313" key="4">
    <source>
        <dbReference type="Proteomes" id="UP000094172"/>
    </source>
</evidence>
<accession>A0A1E3VUF8</accession>
<evidence type="ECO:0000256" key="1">
    <source>
        <dbReference type="SAM" id="SignalP"/>
    </source>
</evidence>
<organism evidence="3 4">
    <name type="scientific">Methyloceanibacter stevinii</name>
    <dbReference type="NCBI Taxonomy" id="1774970"/>
    <lineage>
        <taxon>Bacteria</taxon>
        <taxon>Pseudomonadati</taxon>
        <taxon>Pseudomonadota</taxon>
        <taxon>Alphaproteobacteria</taxon>
        <taxon>Hyphomicrobiales</taxon>
        <taxon>Hyphomicrobiaceae</taxon>
        <taxon>Methyloceanibacter</taxon>
    </lineage>
</organism>
<dbReference type="SUPFAM" id="SSF53300">
    <property type="entry name" value="vWA-like"/>
    <property type="match status" value="1"/>
</dbReference>
<dbReference type="InterPro" id="IPR036465">
    <property type="entry name" value="vWFA_dom_sf"/>
</dbReference>
<comment type="caution">
    <text evidence="3">The sequence shown here is derived from an EMBL/GenBank/DDBJ whole genome shotgun (WGS) entry which is preliminary data.</text>
</comment>
<dbReference type="AlphaFoldDB" id="A0A1E3VUF8"/>
<evidence type="ECO:0000259" key="2">
    <source>
        <dbReference type="PROSITE" id="PS50234"/>
    </source>
</evidence>
<keyword evidence="1" id="KW-0732">Signal</keyword>
<dbReference type="PANTHER" id="PTHR10579">
    <property type="entry name" value="CALCIUM-ACTIVATED CHLORIDE CHANNEL REGULATOR"/>
    <property type="match status" value="1"/>
</dbReference>
<dbReference type="Proteomes" id="UP000094172">
    <property type="component" value="Unassembled WGS sequence"/>
</dbReference>
<feature type="signal peptide" evidence="1">
    <location>
        <begin position="1"/>
        <end position="26"/>
    </location>
</feature>
<dbReference type="InterPro" id="IPR051266">
    <property type="entry name" value="CLCR"/>
</dbReference>
<dbReference type="SMART" id="SM00327">
    <property type="entry name" value="VWA"/>
    <property type="match status" value="1"/>
</dbReference>
<dbReference type="Pfam" id="PF13519">
    <property type="entry name" value="VWA_2"/>
    <property type="match status" value="1"/>
</dbReference>
<feature type="domain" description="VWFA" evidence="2">
    <location>
        <begin position="37"/>
        <end position="226"/>
    </location>
</feature>
<name>A0A1E3VUF8_9HYPH</name>
<feature type="chain" id="PRO_5009138774" description="VWFA domain-containing protein" evidence="1">
    <location>
        <begin position="27"/>
        <end position="257"/>
    </location>
</feature>
<protein>
    <recommendedName>
        <fullName evidence="2">VWFA domain-containing protein</fullName>
    </recommendedName>
</protein>
<evidence type="ECO:0000313" key="3">
    <source>
        <dbReference type="EMBL" id="ODR97162.1"/>
    </source>
</evidence>
<proteinExistence type="predicted"/>
<dbReference type="STRING" id="1774970.AUC70_12895"/>
<dbReference type="PANTHER" id="PTHR10579:SF43">
    <property type="entry name" value="ZINC FINGER (C3HC4-TYPE RING FINGER) FAMILY PROTEIN"/>
    <property type="match status" value="1"/>
</dbReference>
<sequence length="257" mass="27625">MQLQRRTLLASLFLAVLIAAPTDPGAAQDQKTPCTEDAMIVFDASGSMAGNLGQGIMTEKPRIFEVRRALSRVLPSITQYRKVGLITYGPGPYRQCNVHLDLKPIADAAEPIMTVVSGLNPAGKTPLTEAVEQAADVLDHRRKPGVVVLLTDGEETCNRDPCALGKKLTATSSNLTVHVIGFQMKNFTWTGETSVLDVKCLAKETGGLYISAQNEEDLVKAFQQTLGCPIMSGLEMMSALDSRRFLADKSSGFAVGP</sequence>
<gene>
    <name evidence="3" type="ORF">AUC70_12895</name>
</gene>
<dbReference type="InterPro" id="IPR002035">
    <property type="entry name" value="VWF_A"/>
</dbReference>
<keyword evidence="4" id="KW-1185">Reference proteome</keyword>